<evidence type="ECO:0000256" key="5">
    <source>
        <dbReference type="ARBA" id="ARBA00023125"/>
    </source>
</evidence>
<dbReference type="InterPro" id="IPR005818">
    <property type="entry name" value="Histone_H1/H5_H15"/>
</dbReference>
<dbReference type="GO" id="GO:0003690">
    <property type="term" value="F:double-stranded DNA binding"/>
    <property type="evidence" value="ECO:0007669"/>
    <property type="project" value="TreeGrafter"/>
</dbReference>
<dbReference type="CDD" id="cd00073">
    <property type="entry name" value="H15"/>
    <property type="match status" value="1"/>
</dbReference>
<name>A0AAD9KIB7_RIDPI</name>
<keyword evidence="4 7" id="KW-0158">Chromosome</keyword>
<comment type="subcellular location">
    <subcellularLocation>
        <location evidence="3">Chromosome</location>
    </subcellularLocation>
    <subcellularLocation>
        <location evidence="2 7">Nucleus</location>
    </subcellularLocation>
</comment>
<feature type="compositionally biased region" description="Basic and acidic residues" evidence="8">
    <location>
        <begin position="137"/>
        <end position="150"/>
    </location>
</feature>
<evidence type="ECO:0000256" key="2">
    <source>
        <dbReference type="ARBA" id="ARBA00004123"/>
    </source>
</evidence>
<dbReference type="InterPro" id="IPR036390">
    <property type="entry name" value="WH_DNA-bd_sf"/>
</dbReference>
<accession>A0AAD9KIB7</accession>
<evidence type="ECO:0000256" key="3">
    <source>
        <dbReference type="ARBA" id="ARBA00004286"/>
    </source>
</evidence>
<dbReference type="GO" id="GO:0000786">
    <property type="term" value="C:nucleosome"/>
    <property type="evidence" value="ECO:0007669"/>
    <property type="project" value="InterPro"/>
</dbReference>
<comment type="similarity">
    <text evidence="7">Belongs to the histone H1/H5 family.</text>
</comment>
<evidence type="ECO:0000256" key="1">
    <source>
        <dbReference type="ARBA" id="ARBA00002809"/>
    </source>
</evidence>
<dbReference type="GO" id="GO:0031492">
    <property type="term" value="F:nucleosomal DNA binding"/>
    <property type="evidence" value="ECO:0007669"/>
    <property type="project" value="TreeGrafter"/>
</dbReference>
<dbReference type="PANTHER" id="PTHR11467:SF20">
    <property type="entry name" value="H15 DOMAIN-CONTAINING PROTEIN-RELATED"/>
    <property type="match status" value="1"/>
</dbReference>
<evidence type="ECO:0000256" key="4">
    <source>
        <dbReference type="ARBA" id="ARBA00022454"/>
    </source>
</evidence>
<dbReference type="GO" id="GO:0045910">
    <property type="term" value="P:negative regulation of DNA recombination"/>
    <property type="evidence" value="ECO:0007669"/>
    <property type="project" value="TreeGrafter"/>
</dbReference>
<evidence type="ECO:0000256" key="6">
    <source>
        <dbReference type="ARBA" id="ARBA00023242"/>
    </source>
</evidence>
<dbReference type="EMBL" id="JAODUO010000991">
    <property type="protein sequence ID" value="KAK2172114.1"/>
    <property type="molecule type" value="Genomic_DNA"/>
</dbReference>
<dbReference type="Gene3D" id="1.10.10.10">
    <property type="entry name" value="Winged helix-like DNA-binding domain superfamily/Winged helix DNA-binding domain"/>
    <property type="match status" value="1"/>
</dbReference>
<sequence length="197" mass="21857">MASGSPLPGSGRRHARRDRSTFDSLERVDDNCRVKPCGVVKKTVKHPTVAKMVTGAIAALNNKQGSSLQAIRHYMAATYQVDPAKLKTYIRRFVKQALADGTLVQTKGRGAAGSFRLGRRVLEGAKKKKNQTGKAHSRAELRARSRRRELERSITDQEMLKTMKKIRKPVADAVRAAICDAAVPFQCIKRKFSNTLL</sequence>
<protein>
    <recommendedName>
        <fullName evidence="9">H15 domain-containing protein</fullName>
    </recommendedName>
</protein>
<dbReference type="FunFam" id="1.10.10.10:FF:000140">
    <property type="entry name" value="Histone H1.0"/>
    <property type="match status" value="1"/>
</dbReference>
<dbReference type="GO" id="GO:0006334">
    <property type="term" value="P:nucleosome assembly"/>
    <property type="evidence" value="ECO:0007669"/>
    <property type="project" value="InterPro"/>
</dbReference>
<reference evidence="10" key="1">
    <citation type="journal article" date="2023" name="Mol. Biol. Evol.">
        <title>Third-Generation Sequencing Reveals the Adaptive Role of the Epigenome in Three Deep-Sea Polychaetes.</title>
        <authorList>
            <person name="Perez M."/>
            <person name="Aroh O."/>
            <person name="Sun Y."/>
            <person name="Lan Y."/>
            <person name="Juniper S.K."/>
            <person name="Young C.R."/>
            <person name="Angers B."/>
            <person name="Qian P.Y."/>
        </authorList>
    </citation>
    <scope>NUCLEOTIDE SEQUENCE</scope>
    <source>
        <strain evidence="10">R07B-5</strain>
    </source>
</reference>
<dbReference type="SUPFAM" id="SSF46785">
    <property type="entry name" value="Winged helix' DNA-binding domain"/>
    <property type="match status" value="1"/>
</dbReference>
<evidence type="ECO:0000259" key="9">
    <source>
        <dbReference type="PROSITE" id="PS51504"/>
    </source>
</evidence>
<dbReference type="InterPro" id="IPR005819">
    <property type="entry name" value="H1/H5"/>
</dbReference>
<dbReference type="Proteomes" id="UP001209878">
    <property type="component" value="Unassembled WGS sequence"/>
</dbReference>
<keyword evidence="11" id="KW-1185">Reference proteome</keyword>
<dbReference type="GO" id="GO:0030261">
    <property type="term" value="P:chromosome condensation"/>
    <property type="evidence" value="ECO:0007669"/>
    <property type="project" value="TreeGrafter"/>
</dbReference>
<dbReference type="GO" id="GO:0030527">
    <property type="term" value="F:structural constituent of chromatin"/>
    <property type="evidence" value="ECO:0007669"/>
    <property type="project" value="InterPro"/>
</dbReference>
<evidence type="ECO:0000256" key="7">
    <source>
        <dbReference type="RuleBase" id="RU003894"/>
    </source>
</evidence>
<proteinExistence type="inferred from homology"/>
<feature type="region of interest" description="Disordered" evidence="8">
    <location>
        <begin position="124"/>
        <end position="150"/>
    </location>
</feature>
<dbReference type="PANTHER" id="PTHR11467">
    <property type="entry name" value="HISTONE H1"/>
    <property type="match status" value="1"/>
</dbReference>
<dbReference type="PROSITE" id="PS51504">
    <property type="entry name" value="H15"/>
    <property type="match status" value="1"/>
</dbReference>
<dbReference type="Pfam" id="PF00538">
    <property type="entry name" value="Linker_histone"/>
    <property type="match status" value="1"/>
</dbReference>
<evidence type="ECO:0000313" key="11">
    <source>
        <dbReference type="Proteomes" id="UP001209878"/>
    </source>
</evidence>
<dbReference type="AlphaFoldDB" id="A0AAD9KIB7"/>
<dbReference type="InterPro" id="IPR036388">
    <property type="entry name" value="WH-like_DNA-bd_sf"/>
</dbReference>
<comment type="function">
    <text evidence="1">Histones H1 are necessary for the condensation of nucleosome chains into higher-order structures.</text>
</comment>
<dbReference type="SMART" id="SM00526">
    <property type="entry name" value="H15"/>
    <property type="match status" value="1"/>
</dbReference>
<feature type="domain" description="H15" evidence="9">
    <location>
        <begin position="45"/>
        <end position="119"/>
    </location>
</feature>
<organism evidence="10 11">
    <name type="scientific">Ridgeia piscesae</name>
    <name type="common">Tubeworm</name>
    <dbReference type="NCBI Taxonomy" id="27915"/>
    <lineage>
        <taxon>Eukaryota</taxon>
        <taxon>Metazoa</taxon>
        <taxon>Spiralia</taxon>
        <taxon>Lophotrochozoa</taxon>
        <taxon>Annelida</taxon>
        <taxon>Polychaeta</taxon>
        <taxon>Sedentaria</taxon>
        <taxon>Canalipalpata</taxon>
        <taxon>Sabellida</taxon>
        <taxon>Siboglinidae</taxon>
        <taxon>Ridgeia</taxon>
    </lineage>
</organism>
<dbReference type="GO" id="GO:0005634">
    <property type="term" value="C:nucleus"/>
    <property type="evidence" value="ECO:0007669"/>
    <property type="project" value="UniProtKB-SubCell"/>
</dbReference>
<evidence type="ECO:0000313" key="10">
    <source>
        <dbReference type="EMBL" id="KAK2172114.1"/>
    </source>
</evidence>
<dbReference type="PRINTS" id="PR00624">
    <property type="entry name" value="HISTONEH5"/>
</dbReference>
<keyword evidence="5 7" id="KW-0238">DNA-binding</keyword>
<gene>
    <name evidence="10" type="ORF">NP493_991g00011</name>
</gene>
<evidence type="ECO:0000256" key="8">
    <source>
        <dbReference type="SAM" id="MobiDB-lite"/>
    </source>
</evidence>
<keyword evidence="6 7" id="KW-0539">Nucleus</keyword>
<comment type="caution">
    <text evidence="10">The sequence shown here is derived from an EMBL/GenBank/DDBJ whole genome shotgun (WGS) entry which is preliminary data.</text>
</comment>